<comment type="catalytic activity">
    <reaction evidence="4">
        <text>[thioredoxin]-dithiol + NADP(+) = [thioredoxin]-disulfide + NADPH + H(+)</text>
        <dbReference type="Rhea" id="RHEA:20345"/>
        <dbReference type="Rhea" id="RHEA-COMP:10698"/>
        <dbReference type="Rhea" id="RHEA-COMP:10700"/>
        <dbReference type="ChEBI" id="CHEBI:15378"/>
        <dbReference type="ChEBI" id="CHEBI:29950"/>
        <dbReference type="ChEBI" id="CHEBI:50058"/>
        <dbReference type="ChEBI" id="CHEBI:57783"/>
        <dbReference type="ChEBI" id="CHEBI:58349"/>
        <dbReference type="EC" id="1.8.1.9"/>
    </reaction>
</comment>
<evidence type="ECO:0000256" key="5">
    <source>
        <dbReference type="RuleBase" id="RU362086"/>
    </source>
</evidence>
<dbReference type="InterPro" id="IPR019389">
    <property type="entry name" value="Selenoprotein_T"/>
</dbReference>
<proteinExistence type="inferred from homology"/>
<accession>A0A6B0RWW6</accession>
<dbReference type="PANTHER" id="PTHR13544:SF0">
    <property type="entry name" value="THIOREDOXIN REDUCTASE-LIKE SELENOPROTEIN T"/>
    <property type="match status" value="1"/>
</dbReference>
<dbReference type="Proteomes" id="UP000322234">
    <property type="component" value="Unassembled WGS sequence"/>
</dbReference>
<dbReference type="InterPro" id="IPR011893">
    <property type="entry name" value="Selenoprotein_Rdx-typ"/>
</dbReference>
<dbReference type="GO" id="GO:0004791">
    <property type="term" value="F:thioredoxin-disulfide reductase (NADPH) activity"/>
    <property type="evidence" value="ECO:0007669"/>
    <property type="project" value="UniProtKB-EC"/>
</dbReference>
<keyword evidence="5" id="KW-0712">Selenocysteine</keyword>
<evidence type="ECO:0000256" key="4">
    <source>
        <dbReference type="ARBA" id="ARBA00048132"/>
    </source>
</evidence>
<keyword evidence="2" id="KW-0732">Signal</keyword>
<evidence type="ECO:0000256" key="3">
    <source>
        <dbReference type="ARBA" id="ARBA00023284"/>
    </source>
</evidence>
<gene>
    <name evidence="6" type="ORF">E5288_WYG013857</name>
</gene>
<organism evidence="6 7">
    <name type="scientific">Bos mutus</name>
    <name type="common">wild yak</name>
    <dbReference type="NCBI Taxonomy" id="72004"/>
    <lineage>
        <taxon>Eukaryota</taxon>
        <taxon>Metazoa</taxon>
        <taxon>Chordata</taxon>
        <taxon>Craniata</taxon>
        <taxon>Vertebrata</taxon>
        <taxon>Euteleostomi</taxon>
        <taxon>Mammalia</taxon>
        <taxon>Eutheria</taxon>
        <taxon>Laurasiatheria</taxon>
        <taxon>Artiodactyla</taxon>
        <taxon>Ruminantia</taxon>
        <taxon>Pecora</taxon>
        <taxon>Bovidae</taxon>
        <taxon>Bovinae</taxon>
        <taxon>Bos</taxon>
    </lineage>
</organism>
<comment type="similarity">
    <text evidence="1 5">Belongs to the SelWTH family. Selenoprotein T subfamily.</text>
</comment>
<evidence type="ECO:0000256" key="1">
    <source>
        <dbReference type="ARBA" id="ARBA00007551"/>
    </source>
</evidence>
<evidence type="ECO:0000313" key="6">
    <source>
        <dbReference type="EMBL" id="MXQ94618.1"/>
    </source>
</evidence>
<dbReference type="GO" id="GO:0005789">
    <property type="term" value="C:endoplasmic reticulum membrane"/>
    <property type="evidence" value="ECO:0007669"/>
    <property type="project" value="TreeGrafter"/>
</dbReference>
<dbReference type="GO" id="GO:0045454">
    <property type="term" value="P:cell redox homeostasis"/>
    <property type="evidence" value="ECO:0007669"/>
    <property type="project" value="TreeGrafter"/>
</dbReference>
<comment type="caution">
    <text evidence="6">The sequence shown here is derived from an EMBL/GenBank/DDBJ whole genome shotgun (WGS) entry which is preliminary data.</text>
</comment>
<evidence type="ECO:0000313" key="7">
    <source>
        <dbReference type="Proteomes" id="UP000322234"/>
    </source>
</evidence>
<sequence>MRIAASLVDLGGSRLRGGDQFPAPARFRAACGLSVRAAEGPGSFKMRLLLLLLVAASAVVRSDASANLGGVPGKRLKMQYATGPLLKFQIWRVFEEYMRVISQRYPDIRIEGENYLPQPIYRHIASFLSVFKLVLIGLIIVGKDPFAFFGMQAPSIWQWGQENKVYACMMVFFLSNMIENQCMSTGAFEITLNDIKGFLQEQRD</sequence>
<dbReference type="NCBIfam" id="TIGR02174">
    <property type="entry name" value="CXXU_selWTH"/>
    <property type="match status" value="1"/>
</dbReference>
<dbReference type="EMBL" id="VBQZ03000118">
    <property type="protein sequence ID" value="MXQ94618.1"/>
    <property type="molecule type" value="Genomic_DNA"/>
</dbReference>
<reference evidence="6" key="1">
    <citation type="submission" date="2019-10" db="EMBL/GenBank/DDBJ databases">
        <title>The sequence and de novo assembly of the wild yak genome.</title>
        <authorList>
            <person name="Liu Y."/>
        </authorList>
    </citation>
    <scope>NUCLEOTIDE SEQUENCE [LARGE SCALE GENOMIC DNA]</scope>
    <source>
        <strain evidence="6">WY2019</strain>
    </source>
</reference>
<evidence type="ECO:0000256" key="2">
    <source>
        <dbReference type="ARBA" id="ARBA00022729"/>
    </source>
</evidence>
<dbReference type="AlphaFoldDB" id="A0A6B0RWW6"/>
<keyword evidence="7" id="KW-1185">Reference proteome</keyword>
<dbReference type="PANTHER" id="PTHR13544">
    <property type="entry name" value="SELENOPROTEIN T"/>
    <property type="match status" value="1"/>
</dbReference>
<name>A0A6B0RWW6_9CETA</name>
<protein>
    <recommendedName>
        <fullName evidence="5">Selenoprotein T</fullName>
    </recommendedName>
</protein>
<keyword evidence="3 5" id="KW-0676">Redox-active center</keyword>